<reference evidence="2" key="1">
    <citation type="submission" date="2007-07" db="EMBL/GenBank/DDBJ databases">
        <title>PCAP assembly of the Caenorhabditis remanei genome.</title>
        <authorList>
            <consortium name="The Caenorhabditis remanei Sequencing Consortium"/>
            <person name="Wilson R.K."/>
        </authorList>
    </citation>
    <scope>NUCLEOTIDE SEQUENCE [LARGE SCALE GENOMIC DNA]</scope>
    <source>
        <strain evidence="2">PB4641</strain>
    </source>
</reference>
<keyword evidence="3" id="KW-1185">Reference proteome</keyword>
<sequence length="90" mass="10518">MYNQHEVTFHDKPSSFHPSWGRAPSFYPTNQQSQAQPFKCLWNTDGKQSHKYFLSLKRLGFHVKEEHATHPIFFLTGANVSFPFSLLLFC</sequence>
<dbReference type="EMBL" id="DS268480">
    <property type="protein sequence ID" value="EFP09836.1"/>
    <property type="molecule type" value="Genomic_DNA"/>
</dbReference>
<evidence type="ECO:0000313" key="3">
    <source>
        <dbReference type="Proteomes" id="UP000008281"/>
    </source>
</evidence>
<name>E3MUL2_CAERE</name>
<feature type="region of interest" description="Disordered" evidence="1">
    <location>
        <begin position="1"/>
        <end position="25"/>
    </location>
</feature>
<protein>
    <submittedName>
        <fullName evidence="2">Uncharacterized protein</fullName>
    </submittedName>
</protein>
<dbReference type="InParanoid" id="E3MUL2"/>
<organism evidence="3">
    <name type="scientific">Caenorhabditis remanei</name>
    <name type="common">Caenorhabditis vulgaris</name>
    <dbReference type="NCBI Taxonomy" id="31234"/>
    <lineage>
        <taxon>Eukaryota</taxon>
        <taxon>Metazoa</taxon>
        <taxon>Ecdysozoa</taxon>
        <taxon>Nematoda</taxon>
        <taxon>Chromadorea</taxon>
        <taxon>Rhabditida</taxon>
        <taxon>Rhabditina</taxon>
        <taxon>Rhabditomorpha</taxon>
        <taxon>Rhabditoidea</taxon>
        <taxon>Rhabditidae</taxon>
        <taxon>Peloderinae</taxon>
        <taxon>Caenorhabditis</taxon>
    </lineage>
</organism>
<evidence type="ECO:0000313" key="2">
    <source>
        <dbReference type="EMBL" id="EFP09836.1"/>
    </source>
</evidence>
<dbReference type="Proteomes" id="UP000008281">
    <property type="component" value="Unassembled WGS sequence"/>
</dbReference>
<gene>
    <name evidence="2" type="ORF">CRE_21304</name>
</gene>
<dbReference type="AlphaFoldDB" id="E3MUL2"/>
<accession>E3MUL2</accession>
<proteinExistence type="predicted"/>
<evidence type="ECO:0000256" key="1">
    <source>
        <dbReference type="SAM" id="MobiDB-lite"/>
    </source>
</evidence>
<dbReference type="HOGENOM" id="CLU_2442957_0_0_1"/>